<dbReference type="PROSITE" id="PS51201">
    <property type="entry name" value="RCK_N"/>
    <property type="match status" value="1"/>
</dbReference>
<evidence type="ECO:0000256" key="5">
    <source>
        <dbReference type="ARBA" id="ARBA00022538"/>
    </source>
</evidence>
<feature type="transmembrane region" description="Helical" evidence="12">
    <location>
        <begin position="32"/>
        <end position="50"/>
    </location>
</feature>
<keyword evidence="7" id="KW-0630">Potassium</keyword>
<dbReference type="AlphaFoldDB" id="A0A549TBL3"/>
<feature type="region of interest" description="Disordered" evidence="11">
    <location>
        <begin position="568"/>
        <end position="601"/>
    </location>
</feature>
<dbReference type="GO" id="GO:0015297">
    <property type="term" value="F:antiporter activity"/>
    <property type="evidence" value="ECO:0007669"/>
    <property type="project" value="UniProtKB-KW"/>
</dbReference>
<sequence length="601" mass="64747">MATTDPMLNETLLLLAGTVLAAPLFKKLGLGTVLGYLAAGIVLGPVLRMINDPQEVLHVSELGVVFLLFIIGLELKPSRLWQMRGDIFVLGTAQVVLSGLALTGLAWLTGIASWQGSVIAGFGLALSSTAFALQILADNGESNTLYGRRAFSILLFQDLAIVPLLALVTLLGAGSEPHANTFFIDFAKAAVAICLLILAGRYLLTPMFQVIARTGAREVMLAAALLVVLGAAILMQLAGLSMAMGAFLAGVMLAESSYRHELEADIEPFRGLLLAMFFIAVGLSLQLDAILDNLVLILVGVPLFMVVKAVILYALSRLWGSNHDDAVSIAALLPQGGEFGFVLFTTAVSASLLTPATASLLIASVTLSMALTPLGTALSRRLMVRETREEIAEDFEGAGADVLMVGFSRFGQIAAQILLAGGSDVTVIDDSPDRIRQAATFGFRIYFGDGTRREVLVAAGIERAKIVAVCTHRQEITDKVVDLIRAEFPETRLFVRSYDRIHSLSLRAREVEYELRETLESGLLFGRKMLEGLDKSEAEAAEIGDDIRRRDEERLQIQAAKGITAGLHMLHTRPVRPEPLTKPKRTPVRDATEAEEEADTI</sequence>
<feature type="transmembrane region" description="Helical" evidence="12">
    <location>
        <begin position="225"/>
        <end position="249"/>
    </location>
</feature>
<dbReference type="PANTHER" id="PTHR46157">
    <property type="entry name" value="K(+) EFFLUX ANTIPORTER 3, CHLOROPLASTIC"/>
    <property type="match status" value="1"/>
</dbReference>
<gene>
    <name evidence="14" type="ORF">FNA46_08965</name>
</gene>
<feature type="transmembrane region" description="Helical" evidence="12">
    <location>
        <begin position="56"/>
        <end position="75"/>
    </location>
</feature>
<organism evidence="14 15">
    <name type="scientific">Rhizobium straminoryzae</name>
    <dbReference type="NCBI Taxonomy" id="1387186"/>
    <lineage>
        <taxon>Bacteria</taxon>
        <taxon>Pseudomonadati</taxon>
        <taxon>Pseudomonadota</taxon>
        <taxon>Alphaproteobacteria</taxon>
        <taxon>Hyphomicrobiales</taxon>
        <taxon>Rhizobiaceae</taxon>
        <taxon>Rhizobium/Agrobacterium group</taxon>
        <taxon>Rhizobium</taxon>
    </lineage>
</organism>
<evidence type="ECO:0000256" key="2">
    <source>
        <dbReference type="ARBA" id="ARBA00005551"/>
    </source>
</evidence>
<dbReference type="GO" id="GO:0012505">
    <property type="term" value="C:endomembrane system"/>
    <property type="evidence" value="ECO:0007669"/>
    <property type="project" value="UniProtKB-SubCell"/>
</dbReference>
<accession>A0A549TBL3</accession>
<keyword evidence="15" id="KW-1185">Reference proteome</keyword>
<feature type="transmembrane region" description="Helical" evidence="12">
    <location>
        <begin position="269"/>
        <end position="287"/>
    </location>
</feature>
<dbReference type="Pfam" id="PF00999">
    <property type="entry name" value="Na_H_Exchanger"/>
    <property type="match status" value="1"/>
</dbReference>
<dbReference type="GO" id="GO:0005886">
    <property type="term" value="C:plasma membrane"/>
    <property type="evidence" value="ECO:0007669"/>
    <property type="project" value="TreeGrafter"/>
</dbReference>
<comment type="subcellular location">
    <subcellularLocation>
        <location evidence="1">Endomembrane system</location>
        <topology evidence="1">Multi-pass membrane protein</topology>
    </subcellularLocation>
</comment>
<dbReference type="NCBIfam" id="TIGR00932">
    <property type="entry name" value="2a37"/>
    <property type="match status" value="1"/>
</dbReference>
<evidence type="ECO:0000256" key="4">
    <source>
        <dbReference type="ARBA" id="ARBA00022449"/>
    </source>
</evidence>
<feature type="transmembrane region" description="Helical" evidence="12">
    <location>
        <begin position="186"/>
        <end position="204"/>
    </location>
</feature>
<feature type="transmembrane region" description="Helical" evidence="12">
    <location>
        <begin position="294"/>
        <end position="315"/>
    </location>
</feature>
<dbReference type="Gene3D" id="3.40.50.720">
    <property type="entry name" value="NAD(P)-binding Rossmann-like Domain"/>
    <property type="match status" value="1"/>
</dbReference>
<dbReference type="InterPro" id="IPR003148">
    <property type="entry name" value="RCK_N"/>
</dbReference>
<dbReference type="GO" id="GO:1902600">
    <property type="term" value="P:proton transmembrane transport"/>
    <property type="evidence" value="ECO:0007669"/>
    <property type="project" value="InterPro"/>
</dbReference>
<evidence type="ECO:0000256" key="1">
    <source>
        <dbReference type="ARBA" id="ARBA00004127"/>
    </source>
</evidence>
<evidence type="ECO:0000256" key="3">
    <source>
        <dbReference type="ARBA" id="ARBA00022448"/>
    </source>
</evidence>
<proteinExistence type="inferred from homology"/>
<dbReference type="PANTHER" id="PTHR46157:SF8">
    <property type="entry name" value="GLUTATHIONE-REGULATED POTASSIUM-EFFLUX SYSTEM PROTEIN"/>
    <property type="match status" value="1"/>
</dbReference>
<comment type="similarity">
    <text evidence="2">Belongs to the monovalent cation:proton antiporter 2 (CPA2) transporter (TC 2.A.37) family.</text>
</comment>
<dbReference type="Pfam" id="PF02254">
    <property type="entry name" value="TrkA_N"/>
    <property type="match status" value="1"/>
</dbReference>
<feature type="compositionally biased region" description="Basic and acidic residues" evidence="11">
    <location>
        <begin position="575"/>
        <end position="592"/>
    </location>
</feature>
<evidence type="ECO:0000256" key="9">
    <source>
        <dbReference type="ARBA" id="ARBA00023065"/>
    </source>
</evidence>
<keyword evidence="4" id="KW-0050">Antiport</keyword>
<dbReference type="GO" id="GO:0006813">
    <property type="term" value="P:potassium ion transport"/>
    <property type="evidence" value="ECO:0007669"/>
    <property type="project" value="UniProtKB-KW"/>
</dbReference>
<evidence type="ECO:0000259" key="13">
    <source>
        <dbReference type="PROSITE" id="PS51201"/>
    </source>
</evidence>
<reference evidence="14 15" key="1">
    <citation type="submission" date="2019-07" db="EMBL/GenBank/DDBJ databases">
        <title>Ln-dependent methylotrophs.</title>
        <authorList>
            <person name="Tani A."/>
        </authorList>
    </citation>
    <scope>NUCLEOTIDE SEQUENCE [LARGE SCALE GENOMIC DNA]</scope>
    <source>
        <strain evidence="14 15">SM12</strain>
    </source>
</reference>
<feature type="transmembrane region" description="Helical" evidence="12">
    <location>
        <begin position="114"/>
        <end position="137"/>
    </location>
</feature>
<dbReference type="SUPFAM" id="SSF51735">
    <property type="entry name" value="NAD(P)-binding Rossmann-fold domains"/>
    <property type="match status" value="1"/>
</dbReference>
<keyword evidence="9" id="KW-0406">Ion transport</keyword>
<dbReference type="EMBL" id="VJMG01000021">
    <property type="protein sequence ID" value="TRL39273.1"/>
    <property type="molecule type" value="Genomic_DNA"/>
</dbReference>
<dbReference type="InterPro" id="IPR006153">
    <property type="entry name" value="Cation/H_exchanger_TM"/>
</dbReference>
<dbReference type="RefSeq" id="WP_143124852.1">
    <property type="nucleotide sequence ID" value="NZ_VJMG01000021.1"/>
</dbReference>
<evidence type="ECO:0000256" key="10">
    <source>
        <dbReference type="ARBA" id="ARBA00023136"/>
    </source>
</evidence>
<protein>
    <submittedName>
        <fullName evidence="14">Potassium transporter TrkA</fullName>
    </submittedName>
</protein>
<keyword evidence="5" id="KW-0633">Potassium transport</keyword>
<dbReference type="InterPro" id="IPR038770">
    <property type="entry name" value="Na+/solute_symporter_sf"/>
</dbReference>
<keyword evidence="6 12" id="KW-0812">Transmembrane</keyword>
<comment type="caution">
    <text evidence="14">The sequence shown here is derived from an EMBL/GenBank/DDBJ whole genome shotgun (WGS) entry which is preliminary data.</text>
</comment>
<dbReference type="InterPro" id="IPR004771">
    <property type="entry name" value="K/H_exchanger"/>
</dbReference>
<dbReference type="FunFam" id="3.40.50.720:FF:000036">
    <property type="entry name" value="Glutathione-regulated potassium-efflux system protein KefB"/>
    <property type="match status" value="1"/>
</dbReference>
<feature type="transmembrane region" description="Helical" evidence="12">
    <location>
        <begin position="149"/>
        <end position="174"/>
    </location>
</feature>
<keyword evidence="8 12" id="KW-1133">Transmembrane helix</keyword>
<evidence type="ECO:0000313" key="15">
    <source>
        <dbReference type="Proteomes" id="UP000316801"/>
    </source>
</evidence>
<evidence type="ECO:0000256" key="12">
    <source>
        <dbReference type="SAM" id="Phobius"/>
    </source>
</evidence>
<dbReference type="Proteomes" id="UP000316801">
    <property type="component" value="Unassembled WGS sequence"/>
</dbReference>
<dbReference type="GO" id="GO:0008324">
    <property type="term" value="F:monoatomic cation transmembrane transporter activity"/>
    <property type="evidence" value="ECO:0007669"/>
    <property type="project" value="InterPro"/>
</dbReference>
<keyword evidence="3" id="KW-0813">Transport</keyword>
<evidence type="ECO:0000313" key="14">
    <source>
        <dbReference type="EMBL" id="TRL39273.1"/>
    </source>
</evidence>
<feature type="domain" description="RCK N-terminal" evidence="13">
    <location>
        <begin position="399"/>
        <end position="515"/>
    </location>
</feature>
<feature type="transmembrane region" description="Helical" evidence="12">
    <location>
        <begin position="358"/>
        <end position="378"/>
    </location>
</feature>
<evidence type="ECO:0000256" key="6">
    <source>
        <dbReference type="ARBA" id="ARBA00022692"/>
    </source>
</evidence>
<feature type="transmembrane region" description="Helical" evidence="12">
    <location>
        <begin position="87"/>
        <end position="108"/>
    </location>
</feature>
<keyword evidence="10 12" id="KW-0472">Membrane</keyword>
<evidence type="ECO:0000256" key="7">
    <source>
        <dbReference type="ARBA" id="ARBA00022958"/>
    </source>
</evidence>
<dbReference type="InterPro" id="IPR036291">
    <property type="entry name" value="NAD(P)-bd_dom_sf"/>
</dbReference>
<dbReference type="Gene3D" id="1.20.1530.20">
    <property type="match status" value="1"/>
</dbReference>
<evidence type="ECO:0000256" key="11">
    <source>
        <dbReference type="SAM" id="MobiDB-lite"/>
    </source>
</evidence>
<name>A0A549TBL3_9HYPH</name>
<evidence type="ECO:0000256" key="8">
    <source>
        <dbReference type="ARBA" id="ARBA00022989"/>
    </source>
</evidence>